<dbReference type="RefSeq" id="WP_245733895.1">
    <property type="nucleotide sequence ID" value="NZ_FNIX01000015.1"/>
</dbReference>
<feature type="compositionally biased region" description="Basic and acidic residues" evidence="1">
    <location>
        <begin position="207"/>
        <end position="217"/>
    </location>
</feature>
<evidence type="ECO:0000313" key="5">
    <source>
        <dbReference type="Proteomes" id="UP000199691"/>
    </source>
</evidence>
<organism evidence="4 5">
    <name type="scientific">Lentzea jiangxiensis</name>
    <dbReference type="NCBI Taxonomy" id="641025"/>
    <lineage>
        <taxon>Bacteria</taxon>
        <taxon>Bacillati</taxon>
        <taxon>Actinomycetota</taxon>
        <taxon>Actinomycetes</taxon>
        <taxon>Pseudonocardiales</taxon>
        <taxon>Pseudonocardiaceae</taxon>
        <taxon>Lentzea</taxon>
    </lineage>
</organism>
<dbReference type="STRING" id="641025.SAMN05421507_11558"/>
<feature type="compositionally biased region" description="Basic residues" evidence="1">
    <location>
        <begin position="236"/>
        <end position="251"/>
    </location>
</feature>
<evidence type="ECO:0000259" key="3">
    <source>
        <dbReference type="Pfam" id="PF13490"/>
    </source>
</evidence>
<feature type="transmembrane region" description="Helical" evidence="2">
    <location>
        <begin position="154"/>
        <end position="172"/>
    </location>
</feature>
<evidence type="ECO:0000313" key="4">
    <source>
        <dbReference type="EMBL" id="SDP80528.1"/>
    </source>
</evidence>
<dbReference type="AlphaFoldDB" id="A0A1H0VQQ6"/>
<dbReference type="InterPro" id="IPR027383">
    <property type="entry name" value="Znf_put"/>
</dbReference>
<keyword evidence="2" id="KW-1133">Transmembrane helix</keyword>
<protein>
    <submittedName>
        <fullName evidence="4">Predicted anti-sigma-YlaC factor YlaD, contains Zn-finger domain</fullName>
    </submittedName>
</protein>
<keyword evidence="2" id="KW-0812">Transmembrane</keyword>
<reference evidence="5" key="1">
    <citation type="submission" date="2016-10" db="EMBL/GenBank/DDBJ databases">
        <authorList>
            <person name="Varghese N."/>
            <person name="Submissions S."/>
        </authorList>
    </citation>
    <scope>NUCLEOTIDE SEQUENCE [LARGE SCALE GENOMIC DNA]</scope>
    <source>
        <strain evidence="5">CGMCC 4.6609</strain>
    </source>
</reference>
<dbReference type="EMBL" id="FNIX01000015">
    <property type="protein sequence ID" value="SDP80528.1"/>
    <property type="molecule type" value="Genomic_DNA"/>
</dbReference>
<keyword evidence="2" id="KW-0472">Membrane</keyword>
<proteinExistence type="predicted"/>
<feature type="transmembrane region" description="Helical" evidence="2">
    <location>
        <begin position="184"/>
        <end position="202"/>
    </location>
</feature>
<sequence length="251" mass="26277">MTDNVHVDCSTCREALSARLDGEDEGVPADQVDAHLETCADCQEWHETATALTRTLRVRPATPVPDLAAEVLDAAPPIVPPAPRGWLPRTLLGGVAIAQLTLGLAQVLGTGASPHGAHVTGVDSSHLFNESTAWNLALGLGLLWAALRPAATAGLLPVTAAFVAVLIPYSASDLLTGAATAGRVLSHSLLLVGLALLALVHFRDRGPGGRTPVRDSDSTDTTGSPDSPRRADQPSPRRRIRLRPVSRRHAA</sequence>
<evidence type="ECO:0000256" key="2">
    <source>
        <dbReference type="SAM" id="Phobius"/>
    </source>
</evidence>
<gene>
    <name evidence="4" type="ORF">SAMN05421507_11558</name>
</gene>
<feature type="region of interest" description="Disordered" evidence="1">
    <location>
        <begin position="207"/>
        <end position="251"/>
    </location>
</feature>
<feature type="domain" description="Putative zinc-finger" evidence="3">
    <location>
        <begin position="9"/>
        <end position="43"/>
    </location>
</feature>
<dbReference type="Proteomes" id="UP000199691">
    <property type="component" value="Unassembled WGS sequence"/>
</dbReference>
<evidence type="ECO:0000256" key="1">
    <source>
        <dbReference type="SAM" id="MobiDB-lite"/>
    </source>
</evidence>
<dbReference type="Pfam" id="PF13490">
    <property type="entry name" value="zf-HC2"/>
    <property type="match status" value="1"/>
</dbReference>
<accession>A0A1H0VQQ6</accession>
<name>A0A1H0VQQ6_9PSEU</name>
<keyword evidence="5" id="KW-1185">Reference proteome</keyword>